<dbReference type="AlphaFoldDB" id="A0A9P6EVW8"/>
<feature type="non-terminal residue" evidence="2">
    <location>
        <position position="1"/>
    </location>
</feature>
<proteinExistence type="predicted"/>
<organism evidence="2 3">
    <name type="scientific">Mortierella hygrophila</name>
    <dbReference type="NCBI Taxonomy" id="979708"/>
    <lineage>
        <taxon>Eukaryota</taxon>
        <taxon>Fungi</taxon>
        <taxon>Fungi incertae sedis</taxon>
        <taxon>Mucoromycota</taxon>
        <taxon>Mortierellomycotina</taxon>
        <taxon>Mortierellomycetes</taxon>
        <taxon>Mortierellales</taxon>
        <taxon>Mortierellaceae</taxon>
        <taxon>Mortierella</taxon>
    </lineage>
</organism>
<dbReference type="Proteomes" id="UP000723463">
    <property type="component" value="Unassembled WGS sequence"/>
</dbReference>
<comment type="caution">
    <text evidence="2">The sequence shown here is derived from an EMBL/GenBank/DDBJ whole genome shotgun (WGS) entry which is preliminary data.</text>
</comment>
<accession>A0A9P6EVW8</accession>
<keyword evidence="3" id="KW-1185">Reference proteome</keyword>
<reference evidence="2" key="1">
    <citation type="journal article" date="2020" name="Fungal Divers.">
        <title>Resolving the Mortierellaceae phylogeny through synthesis of multi-gene phylogenetics and phylogenomics.</title>
        <authorList>
            <person name="Vandepol N."/>
            <person name="Liber J."/>
            <person name="Desiro A."/>
            <person name="Na H."/>
            <person name="Kennedy M."/>
            <person name="Barry K."/>
            <person name="Grigoriev I.V."/>
            <person name="Miller A.N."/>
            <person name="O'Donnell K."/>
            <person name="Stajich J.E."/>
            <person name="Bonito G."/>
        </authorList>
    </citation>
    <scope>NUCLEOTIDE SEQUENCE</scope>
    <source>
        <strain evidence="2">NRRL 2591</strain>
    </source>
</reference>
<protein>
    <submittedName>
        <fullName evidence="2">Uncharacterized protein</fullName>
    </submittedName>
</protein>
<gene>
    <name evidence="2" type="ORF">EC957_000447</name>
</gene>
<evidence type="ECO:0000313" key="2">
    <source>
        <dbReference type="EMBL" id="KAF9536092.1"/>
    </source>
</evidence>
<name>A0A9P6EVW8_9FUNG</name>
<evidence type="ECO:0000256" key="1">
    <source>
        <dbReference type="SAM" id="MobiDB-lite"/>
    </source>
</evidence>
<evidence type="ECO:0000313" key="3">
    <source>
        <dbReference type="Proteomes" id="UP000723463"/>
    </source>
</evidence>
<sequence>TPITNGNKRKAMSSELALLPPPKESKSGPDDTLFQGGRELWLTKRLTDPEIYLPLQASKIHDQSVSPSIPCFRV</sequence>
<dbReference type="EMBL" id="JAAAXW010001043">
    <property type="protein sequence ID" value="KAF9536092.1"/>
    <property type="molecule type" value="Genomic_DNA"/>
</dbReference>
<feature type="region of interest" description="Disordered" evidence="1">
    <location>
        <begin position="1"/>
        <end position="31"/>
    </location>
</feature>